<dbReference type="KEGG" id="epa:110242580"/>
<keyword evidence="3" id="KW-0804">Transcription</keyword>
<dbReference type="PROSITE" id="PS50217">
    <property type="entry name" value="BZIP"/>
    <property type="match status" value="1"/>
</dbReference>
<evidence type="ECO:0000256" key="1">
    <source>
        <dbReference type="ARBA" id="ARBA00023015"/>
    </source>
</evidence>
<evidence type="ECO:0000256" key="2">
    <source>
        <dbReference type="ARBA" id="ARBA00023125"/>
    </source>
</evidence>
<dbReference type="InterPro" id="IPR000837">
    <property type="entry name" value="AP-1"/>
</dbReference>
<dbReference type="AlphaFoldDB" id="A0A913XH05"/>
<dbReference type="PANTHER" id="PTHR23351:SF24">
    <property type="entry name" value="ACTIVATING TRANSCRIPTION FACTOR 3-RELATED"/>
    <property type="match status" value="1"/>
</dbReference>
<dbReference type="Pfam" id="PF00170">
    <property type="entry name" value="bZIP_1"/>
    <property type="match status" value="1"/>
</dbReference>
<dbReference type="Gene3D" id="1.20.5.170">
    <property type="match status" value="1"/>
</dbReference>
<keyword evidence="2" id="KW-0238">DNA-binding</keyword>
<sequence length="198" mass="22531">MAMSHHDLNDLYFPEGACASSPMNSLFAMNGLPLLTMDNDQIGNDSLVSLVVKPKLKKAIEEKKLAKGEEIPTIEYKDPPPPQPKPPEKPEDLKRKREKNKIAATKCRQKKKARRDSLLQKIEKWEQLNNEKKREVQELRKEKKSLEDYIKNLSESCICSRMTSAYQPSHCLPAPLPHEALFLLGDAASSVEEMPYFA</sequence>
<dbReference type="GO" id="GO:0000978">
    <property type="term" value="F:RNA polymerase II cis-regulatory region sequence-specific DNA binding"/>
    <property type="evidence" value="ECO:0007669"/>
    <property type="project" value="TreeGrafter"/>
</dbReference>
<dbReference type="PROSITE" id="PS00036">
    <property type="entry name" value="BZIP_BASIC"/>
    <property type="match status" value="1"/>
</dbReference>
<dbReference type="PRINTS" id="PR00042">
    <property type="entry name" value="LEUZIPPRFOS"/>
</dbReference>
<dbReference type="GeneID" id="110242580"/>
<feature type="compositionally biased region" description="Basic and acidic residues" evidence="4">
    <location>
        <begin position="68"/>
        <end position="78"/>
    </location>
</feature>
<evidence type="ECO:0000256" key="4">
    <source>
        <dbReference type="SAM" id="MobiDB-lite"/>
    </source>
</evidence>
<dbReference type="PANTHER" id="PTHR23351">
    <property type="entry name" value="FOS TRANSCRIPTION FACTOR-RELATED"/>
    <property type="match status" value="1"/>
</dbReference>
<dbReference type="SUPFAM" id="SSF57959">
    <property type="entry name" value="Leucine zipper domain"/>
    <property type="match status" value="1"/>
</dbReference>
<dbReference type="Proteomes" id="UP000887567">
    <property type="component" value="Unplaced"/>
</dbReference>
<dbReference type="EnsemblMetazoa" id="XM_021048592.2">
    <property type="protein sequence ID" value="XP_020904251.1"/>
    <property type="gene ID" value="LOC110242580"/>
</dbReference>
<reference evidence="6" key="1">
    <citation type="submission" date="2022-11" db="UniProtKB">
        <authorList>
            <consortium name="EnsemblMetazoa"/>
        </authorList>
    </citation>
    <scope>IDENTIFICATION</scope>
</reference>
<evidence type="ECO:0000256" key="3">
    <source>
        <dbReference type="ARBA" id="ARBA00023163"/>
    </source>
</evidence>
<dbReference type="InterPro" id="IPR046347">
    <property type="entry name" value="bZIP_sf"/>
</dbReference>
<evidence type="ECO:0000259" key="5">
    <source>
        <dbReference type="PROSITE" id="PS50217"/>
    </source>
</evidence>
<feature type="compositionally biased region" description="Basic and acidic residues" evidence="4">
    <location>
        <begin position="86"/>
        <end position="95"/>
    </location>
</feature>
<name>A0A913XH05_EXADI</name>
<protein>
    <recommendedName>
        <fullName evidence="5">BZIP domain-containing protein</fullName>
    </recommendedName>
</protein>
<feature type="domain" description="BZIP" evidence="5">
    <location>
        <begin position="90"/>
        <end position="153"/>
    </location>
</feature>
<proteinExistence type="predicted"/>
<dbReference type="SMART" id="SM00338">
    <property type="entry name" value="BRLZ"/>
    <property type="match status" value="1"/>
</dbReference>
<dbReference type="GO" id="GO:0005634">
    <property type="term" value="C:nucleus"/>
    <property type="evidence" value="ECO:0007669"/>
    <property type="project" value="TreeGrafter"/>
</dbReference>
<dbReference type="GO" id="GO:0000981">
    <property type="term" value="F:DNA-binding transcription factor activity, RNA polymerase II-specific"/>
    <property type="evidence" value="ECO:0007669"/>
    <property type="project" value="TreeGrafter"/>
</dbReference>
<dbReference type="OrthoDB" id="2596881at2759"/>
<dbReference type="RefSeq" id="XP_020904251.1">
    <property type="nucleotide sequence ID" value="XM_021048592.2"/>
</dbReference>
<organism evidence="6 7">
    <name type="scientific">Exaiptasia diaphana</name>
    <name type="common">Tropical sea anemone</name>
    <name type="synonym">Aiptasia pulchella</name>
    <dbReference type="NCBI Taxonomy" id="2652724"/>
    <lineage>
        <taxon>Eukaryota</taxon>
        <taxon>Metazoa</taxon>
        <taxon>Cnidaria</taxon>
        <taxon>Anthozoa</taxon>
        <taxon>Hexacorallia</taxon>
        <taxon>Actiniaria</taxon>
        <taxon>Aiptasiidae</taxon>
        <taxon>Exaiptasia</taxon>
    </lineage>
</organism>
<keyword evidence="1" id="KW-0805">Transcription regulation</keyword>
<dbReference type="InterPro" id="IPR004827">
    <property type="entry name" value="bZIP"/>
</dbReference>
<evidence type="ECO:0000313" key="7">
    <source>
        <dbReference type="Proteomes" id="UP000887567"/>
    </source>
</evidence>
<evidence type="ECO:0000313" key="6">
    <source>
        <dbReference type="EnsemblMetazoa" id="XP_020904251.1"/>
    </source>
</evidence>
<accession>A0A913XH05</accession>
<keyword evidence="7" id="KW-1185">Reference proteome</keyword>
<feature type="region of interest" description="Disordered" evidence="4">
    <location>
        <begin position="68"/>
        <end position="116"/>
    </location>
</feature>